<feature type="transmembrane region" description="Helical" evidence="6">
    <location>
        <begin position="381"/>
        <end position="401"/>
    </location>
</feature>
<dbReference type="PANTHER" id="PTHR43791">
    <property type="entry name" value="PERMEASE-RELATED"/>
    <property type="match status" value="1"/>
</dbReference>
<evidence type="ECO:0000256" key="1">
    <source>
        <dbReference type="ARBA" id="ARBA00004651"/>
    </source>
</evidence>
<evidence type="ECO:0000256" key="2">
    <source>
        <dbReference type="ARBA" id="ARBA00022448"/>
    </source>
</evidence>
<feature type="transmembrane region" description="Helical" evidence="6">
    <location>
        <begin position="114"/>
        <end position="136"/>
    </location>
</feature>
<comment type="subcellular location">
    <subcellularLocation>
        <location evidence="1">Cell membrane</location>
        <topology evidence="1">Multi-pass membrane protein</topology>
    </subcellularLocation>
</comment>
<name>A0A3M0HY01_9ACTN</name>
<evidence type="ECO:0000313" key="8">
    <source>
        <dbReference type="EMBL" id="RMB82121.1"/>
    </source>
</evidence>
<evidence type="ECO:0000256" key="4">
    <source>
        <dbReference type="ARBA" id="ARBA00022989"/>
    </source>
</evidence>
<feature type="transmembrane region" description="Helical" evidence="6">
    <location>
        <begin position="347"/>
        <end position="369"/>
    </location>
</feature>
<feature type="transmembrane region" description="Helical" evidence="6">
    <location>
        <begin position="288"/>
        <end position="310"/>
    </location>
</feature>
<comment type="caution">
    <text evidence="8">The sequence shown here is derived from an EMBL/GenBank/DDBJ whole genome shotgun (WGS) entry which is preliminary data.</text>
</comment>
<organism evidence="8 9">
    <name type="scientific">Streptomyces shenzhenensis</name>
    <dbReference type="NCBI Taxonomy" id="943815"/>
    <lineage>
        <taxon>Bacteria</taxon>
        <taxon>Bacillati</taxon>
        <taxon>Actinomycetota</taxon>
        <taxon>Actinomycetes</taxon>
        <taxon>Kitasatosporales</taxon>
        <taxon>Streptomycetaceae</taxon>
        <taxon>Streptomyces</taxon>
    </lineage>
</organism>
<evidence type="ECO:0000256" key="5">
    <source>
        <dbReference type="ARBA" id="ARBA00023136"/>
    </source>
</evidence>
<feature type="transmembrane region" description="Helical" evidence="6">
    <location>
        <begin position="57"/>
        <end position="77"/>
    </location>
</feature>
<feature type="domain" description="Major facilitator superfamily (MFS) profile" evidence="7">
    <location>
        <begin position="24"/>
        <end position="437"/>
    </location>
</feature>
<dbReference type="PANTHER" id="PTHR43791:SF36">
    <property type="entry name" value="TRANSPORTER, PUTATIVE (AFU_ORTHOLOGUE AFUA_6G08340)-RELATED"/>
    <property type="match status" value="1"/>
</dbReference>
<protein>
    <submittedName>
        <fullName evidence="8">MFS transporter</fullName>
    </submittedName>
</protein>
<proteinExistence type="predicted"/>
<dbReference type="Pfam" id="PF07690">
    <property type="entry name" value="MFS_1"/>
    <property type="match status" value="1"/>
</dbReference>
<sequence>MGTNLNVEGSDPGRRTIRKVTLRIFPIVGLLYVFNYMDRSNISYAELGMRDDLGITTATFGAVASIFFLAYVALEIPSNMMLKKIGARLWLARIAISWGLVTVVTGFVNSVTHLYVARIALGIAEAGLFPGLLLYLTYWYRGRERGRAIAMLALAQPIAMILGSMTGGWILDHAHWLDISSWRWVFILQGAPAVLIGIVTLVWLPNRPADARFLNPDERAWLQAEIDKEYTQDGAGGAAQETVRGQLSTLKNRKVLYLAVANFFAACGLYGFSFFLPKIVQQLDPSYSATNIGLLGAIPFLVGAVGMLLIARNSDRTGERRFHVIGLMLLGAVGLGGTIAFRHSPTPALICLSLVAIGVLGYMAPYWALAARVLPREQTAVGLAGINSIAALGGFVSPYLIGKNATADDVTVGLYFPIGCLIVCAVMLAFLKVPRDRRDSGERARPAAGVTA</sequence>
<dbReference type="EMBL" id="PENI01000025">
    <property type="protein sequence ID" value="RMB82121.1"/>
    <property type="molecule type" value="Genomic_DNA"/>
</dbReference>
<evidence type="ECO:0000313" key="9">
    <source>
        <dbReference type="Proteomes" id="UP000270471"/>
    </source>
</evidence>
<keyword evidence="5 6" id="KW-0472">Membrane</keyword>
<dbReference type="InterPro" id="IPR020846">
    <property type="entry name" value="MFS_dom"/>
</dbReference>
<keyword evidence="9" id="KW-1185">Reference proteome</keyword>
<dbReference type="GO" id="GO:0005886">
    <property type="term" value="C:plasma membrane"/>
    <property type="evidence" value="ECO:0007669"/>
    <property type="project" value="UniProtKB-SubCell"/>
</dbReference>
<dbReference type="AlphaFoldDB" id="A0A3M0HY01"/>
<dbReference type="InterPro" id="IPR011701">
    <property type="entry name" value="MFS"/>
</dbReference>
<dbReference type="InterPro" id="IPR036259">
    <property type="entry name" value="MFS_trans_sf"/>
</dbReference>
<feature type="transmembrane region" description="Helical" evidence="6">
    <location>
        <begin position="255"/>
        <end position="276"/>
    </location>
</feature>
<dbReference type="Gene3D" id="1.20.1250.20">
    <property type="entry name" value="MFS general substrate transporter like domains"/>
    <property type="match status" value="2"/>
</dbReference>
<evidence type="ECO:0000256" key="3">
    <source>
        <dbReference type="ARBA" id="ARBA00022692"/>
    </source>
</evidence>
<dbReference type="GO" id="GO:0022857">
    <property type="term" value="F:transmembrane transporter activity"/>
    <property type="evidence" value="ECO:0007669"/>
    <property type="project" value="InterPro"/>
</dbReference>
<keyword evidence="4 6" id="KW-1133">Transmembrane helix</keyword>
<dbReference type="CDD" id="cd17319">
    <property type="entry name" value="MFS_ExuT_GudP_like"/>
    <property type="match status" value="1"/>
</dbReference>
<keyword evidence="3 6" id="KW-0812">Transmembrane</keyword>
<feature type="transmembrane region" description="Helical" evidence="6">
    <location>
        <begin position="413"/>
        <end position="431"/>
    </location>
</feature>
<dbReference type="OrthoDB" id="9773957at2"/>
<dbReference type="FunFam" id="1.20.1250.20:FF:000018">
    <property type="entry name" value="MFS transporter permease"/>
    <property type="match status" value="1"/>
</dbReference>
<feature type="transmembrane region" description="Helical" evidence="6">
    <location>
        <begin position="89"/>
        <end position="108"/>
    </location>
</feature>
<feature type="transmembrane region" description="Helical" evidence="6">
    <location>
        <begin position="148"/>
        <end position="170"/>
    </location>
</feature>
<dbReference type="PROSITE" id="PS50850">
    <property type="entry name" value="MFS"/>
    <property type="match status" value="1"/>
</dbReference>
<reference evidence="8 9" key="1">
    <citation type="submission" date="2017-11" db="EMBL/GenBank/DDBJ databases">
        <title>Draft genome of actinobacteria isolated from guarana (Paullinia cupana (Mart.) Ducke.</title>
        <authorList>
            <person name="Siqueira K.A."/>
            <person name="Liotti R.G."/>
            <person name="Mendes T.A.O."/>
            <person name="Soares M.A."/>
        </authorList>
    </citation>
    <scope>NUCLEOTIDE SEQUENCE [LARGE SCALE GENOMIC DNA]</scope>
    <source>
        <strain evidence="8 9">193</strain>
    </source>
</reference>
<feature type="transmembrane region" description="Helical" evidence="6">
    <location>
        <begin position="322"/>
        <end position="341"/>
    </location>
</feature>
<dbReference type="RefSeq" id="WP_121893175.1">
    <property type="nucleotide sequence ID" value="NZ_PENI01000025.1"/>
</dbReference>
<feature type="transmembrane region" description="Helical" evidence="6">
    <location>
        <begin position="182"/>
        <end position="204"/>
    </location>
</feature>
<gene>
    <name evidence="8" type="ORF">CTZ28_31620</name>
</gene>
<keyword evidence="2" id="KW-0813">Transport</keyword>
<dbReference type="Proteomes" id="UP000270471">
    <property type="component" value="Unassembled WGS sequence"/>
</dbReference>
<evidence type="ECO:0000256" key="6">
    <source>
        <dbReference type="SAM" id="Phobius"/>
    </source>
</evidence>
<dbReference type="SUPFAM" id="SSF103473">
    <property type="entry name" value="MFS general substrate transporter"/>
    <property type="match status" value="1"/>
</dbReference>
<feature type="transmembrane region" description="Helical" evidence="6">
    <location>
        <begin position="20"/>
        <end position="37"/>
    </location>
</feature>
<accession>A0A3M0HY01</accession>
<evidence type="ECO:0000259" key="7">
    <source>
        <dbReference type="PROSITE" id="PS50850"/>
    </source>
</evidence>